<evidence type="ECO:0000313" key="2">
    <source>
        <dbReference type="Proteomes" id="UP000222366"/>
    </source>
</evidence>
<dbReference type="EMBL" id="NJAJ01000010">
    <property type="protein sequence ID" value="PHM66125.1"/>
    <property type="molecule type" value="Genomic_DNA"/>
</dbReference>
<reference evidence="1 2" key="1">
    <citation type="journal article" date="2017" name="Nat. Microbiol.">
        <title>Natural product diversity associated with the nematode symbionts Photorhabdus and Xenorhabdus.</title>
        <authorList>
            <person name="Tobias N.J."/>
            <person name="Wolff H."/>
            <person name="Djahanschiri B."/>
            <person name="Grundmann F."/>
            <person name="Kronenwerth M."/>
            <person name="Shi Y.M."/>
            <person name="Simonyi S."/>
            <person name="Grun P."/>
            <person name="Shapiro-Ilan D."/>
            <person name="Pidot S.J."/>
            <person name="Stinear T.P."/>
            <person name="Ebersberger I."/>
            <person name="Bode H.B."/>
        </authorList>
    </citation>
    <scope>NUCLEOTIDE SEQUENCE [LARGE SCALE GENOMIC DNA]</scope>
    <source>
        <strain evidence="1 2">DSM 17904</strain>
    </source>
</reference>
<name>A0A2D0KS31_9GAMM</name>
<proteinExistence type="predicted"/>
<dbReference type="Proteomes" id="UP000222366">
    <property type="component" value="Unassembled WGS sequence"/>
</dbReference>
<gene>
    <name evidence="1" type="ORF">Xsto_01350</name>
</gene>
<sequence>MQEAGEPLYWLIKYEHTKSAEEITRAVHSWNQHKQQFTLRQIEVAVKTLNKNHWLAF</sequence>
<dbReference type="AlphaFoldDB" id="A0A2D0KS31"/>
<comment type="caution">
    <text evidence="1">The sequence shown here is derived from an EMBL/GenBank/DDBJ whole genome shotgun (WGS) entry which is preliminary data.</text>
</comment>
<evidence type="ECO:0000313" key="1">
    <source>
        <dbReference type="EMBL" id="PHM66125.1"/>
    </source>
</evidence>
<accession>A0A2D0KS31</accession>
<protein>
    <submittedName>
        <fullName evidence="1">Uncharacterized protein</fullName>
    </submittedName>
</protein>
<keyword evidence="2" id="KW-1185">Reference proteome</keyword>
<organism evidence="1 2">
    <name type="scientific">Xenorhabdus stockiae</name>
    <dbReference type="NCBI Taxonomy" id="351614"/>
    <lineage>
        <taxon>Bacteria</taxon>
        <taxon>Pseudomonadati</taxon>
        <taxon>Pseudomonadota</taxon>
        <taxon>Gammaproteobacteria</taxon>
        <taxon>Enterobacterales</taxon>
        <taxon>Morganellaceae</taxon>
        <taxon>Xenorhabdus</taxon>
    </lineage>
</organism>